<organism evidence="2 3">
    <name type="scientific">Haloarcula hispanica (strain ATCC 33960 / DSM 4426 / JCM 8911 / NBRC 102182 / NCIMB 2187 / VKM B-1755)</name>
    <dbReference type="NCBI Taxonomy" id="634497"/>
    <lineage>
        <taxon>Archaea</taxon>
        <taxon>Methanobacteriati</taxon>
        <taxon>Methanobacteriota</taxon>
        <taxon>Stenosarchaea group</taxon>
        <taxon>Halobacteria</taxon>
        <taxon>Halobacteriales</taxon>
        <taxon>Haloarculaceae</taxon>
        <taxon>Haloarcula</taxon>
    </lineage>
</organism>
<dbReference type="InterPro" id="IPR013022">
    <property type="entry name" value="Xyl_isomerase-like_TIM-brl"/>
</dbReference>
<feature type="domain" description="Xylose isomerase-like TIM barrel" evidence="1">
    <location>
        <begin position="44"/>
        <end position="245"/>
    </location>
</feature>
<gene>
    <name evidence="2" type="ordered locus">HAH_0899</name>
</gene>
<name>G0HW95_HALHT</name>
<dbReference type="eggNOG" id="arCOG01895">
    <property type="taxonomic scope" value="Archaea"/>
</dbReference>
<proteinExistence type="predicted"/>
<protein>
    <submittedName>
        <fullName evidence="2">Xylose isomerase domain protein TIM barrel</fullName>
    </submittedName>
</protein>
<dbReference type="Proteomes" id="UP000005629">
    <property type="component" value="Chromosome I"/>
</dbReference>
<evidence type="ECO:0000313" key="3">
    <source>
        <dbReference type="Proteomes" id="UP000005629"/>
    </source>
</evidence>
<dbReference type="EMBL" id="CP002921">
    <property type="protein sequence ID" value="AEM56517.1"/>
    <property type="molecule type" value="Genomic_DNA"/>
</dbReference>
<dbReference type="InterPro" id="IPR036237">
    <property type="entry name" value="Xyl_isomerase-like_sf"/>
</dbReference>
<dbReference type="Pfam" id="PF01261">
    <property type="entry name" value="AP_endonuc_2"/>
    <property type="match status" value="1"/>
</dbReference>
<evidence type="ECO:0000259" key="1">
    <source>
        <dbReference type="Pfam" id="PF01261"/>
    </source>
</evidence>
<dbReference type="KEGG" id="hhi:HAH_0899"/>
<accession>G0HW95</accession>
<keyword evidence="2" id="KW-0413">Isomerase</keyword>
<dbReference type="HOGENOM" id="CLU_1264538_0_0_2"/>
<dbReference type="Gene3D" id="3.20.20.150">
    <property type="entry name" value="Divalent-metal-dependent TIM barrel enzymes"/>
    <property type="match status" value="1"/>
</dbReference>
<dbReference type="GO" id="GO:0016853">
    <property type="term" value="F:isomerase activity"/>
    <property type="evidence" value="ECO:0007669"/>
    <property type="project" value="UniProtKB-KW"/>
</dbReference>
<dbReference type="SUPFAM" id="SSF51658">
    <property type="entry name" value="Xylose isomerase-like"/>
    <property type="match status" value="1"/>
</dbReference>
<sequence length="246" mass="26860">MDGNSMNTRASRVDEGTVLFSPSWNLPPMNIVGKCPPTTAKLDAAADRGFDSVELHLRPSDLDDVGATAAMVKQSPVSAASVHTLHARPDDPEPFRRSDALAERLDAYLVVHSQYAQHTHTALLDSYDFAAPCGYENNPGASQFSLANLLLDRGHDLVLDTAHLFMSEPAYLESLSDLLKSYGDQIQVVHFTDGTLLNDGLPFGDGEIPLERTAEILASEFDGNVVLEVMPDDQADARQRVLEWLN</sequence>
<reference evidence="2 3" key="1">
    <citation type="journal article" date="2011" name="J. Bacteriol.">
        <title>Complete genome sequence of Haloarcula hispanica, a model haloarchaeon for studying genetics, metabolism, and virus-host interaction.</title>
        <authorList>
            <person name="Liu H."/>
            <person name="Wu Z."/>
            <person name="Li M."/>
            <person name="Zhang F."/>
            <person name="Zheng H."/>
            <person name="Han J."/>
            <person name="Liu J."/>
            <person name="Zhou J."/>
            <person name="Wang S."/>
            <person name="Xiang H."/>
        </authorList>
    </citation>
    <scope>NUCLEOTIDE SEQUENCE [LARGE SCALE GENOMIC DNA]</scope>
    <source>
        <strain evidence="3">ATCC 33960 / DSM 4426 / JCM 8911 / NBRC 102182 / NCIMB 2187 / VKM B-1755</strain>
    </source>
</reference>
<dbReference type="STRING" id="634497.HAH_0899"/>
<dbReference type="AlphaFoldDB" id="G0HW95"/>
<evidence type="ECO:0000313" key="2">
    <source>
        <dbReference type="EMBL" id="AEM56517.1"/>
    </source>
</evidence>